<reference evidence="9 10" key="1">
    <citation type="submission" date="2016-12" db="EMBL/GenBank/DDBJ databases">
        <title>Diversity of luminous bacteria.</title>
        <authorList>
            <person name="Yoshizawa S."/>
            <person name="Kogure K."/>
        </authorList>
    </citation>
    <scope>NUCLEOTIDE SEQUENCE [LARGE SCALE GENOMIC DNA]</scope>
    <source>
        <strain evidence="9 10">LC1-200</strain>
    </source>
</reference>
<sequence length="646" mass="75405">MKKHSLRSLWSRWFSNAADIPDSIRITIPMVMSLGLFYFFGFTAAGISGLITAWLLGTQARDLPYLKRLQILSISVLLTALSTYLAFSVFDNLWLSSLTLCSIAIVYGLMSNQRPHIRSFGYNFGFTYIMSIHFASTENAFFIILIANLFAAGSVILTSLTLWPFFKGRILQNHINSVTLTLADWLNTVRLTNDESVLEEKRQQFYLCARKVAYYSNSITSAKRTEQVRMDLQRSLEVAEYVISLERILSFNLQENTRSRLSNWIEQAAREIKQHQQITAIFDVNEHKNNQYIVDLLEQLKRCYNFSTFSTLDYSKNIYLFTSDTVSFLRNFKHALHLKSKEWRHGGKIAITLAITQFLTIFYQIPQGYWISLTAFIVLLTSSIGVTNHRIWHRFYGTALGGLYSFVCLYFFPNQHLIILTSISVFFAFTTYHKERYDIHVFWLTSMIVFSISLLSPDNTYVTFYRIIDTLFGVTIAFSINYFVAPSWTMRWLDLYIARMIRSQILYVTVLNKPLFEQKLNLYKAQDNYYVLKGEIFNLLKEPNLSPRTSQDWKSLLVILRRLSDSLLLATKLGLNTPDDNNYTQKWIKQLSDIEKRFPHRYEINQPIEIDTDNYEHSADMLCSLIEEDINQLELWLCYQQAFPLK</sequence>
<feature type="transmembrane region" description="Helical" evidence="7">
    <location>
        <begin position="141"/>
        <end position="166"/>
    </location>
</feature>
<accession>A0A2S7VYB0</accession>
<dbReference type="AlphaFoldDB" id="A0A2S7VYB0"/>
<dbReference type="InterPro" id="IPR049453">
    <property type="entry name" value="Memb_transporter_dom"/>
</dbReference>
<comment type="caution">
    <text evidence="9">The sequence shown here is derived from an EMBL/GenBank/DDBJ whole genome shotgun (WGS) entry which is preliminary data.</text>
</comment>
<dbReference type="Proteomes" id="UP000238730">
    <property type="component" value="Unassembled WGS sequence"/>
</dbReference>
<feature type="transmembrane region" description="Helical" evidence="7">
    <location>
        <begin position="463"/>
        <end position="484"/>
    </location>
</feature>
<feature type="transmembrane region" description="Helical" evidence="7">
    <location>
        <begin position="117"/>
        <end position="135"/>
    </location>
</feature>
<evidence type="ECO:0000256" key="3">
    <source>
        <dbReference type="ARBA" id="ARBA00022692"/>
    </source>
</evidence>
<dbReference type="PANTHER" id="PTHR30509">
    <property type="entry name" value="P-HYDROXYBENZOIC ACID EFFLUX PUMP SUBUNIT-RELATED"/>
    <property type="match status" value="1"/>
</dbReference>
<keyword evidence="3 7" id="KW-0812">Transmembrane</keyword>
<dbReference type="Pfam" id="PF13515">
    <property type="entry name" value="FUSC_2"/>
    <property type="match status" value="1"/>
</dbReference>
<dbReference type="RefSeq" id="WP_105060370.1">
    <property type="nucleotide sequence ID" value="NZ_MSCJ01000001.1"/>
</dbReference>
<evidence type="ECO:0000256" key="2">
    <source>
        <dbReference type="ARBA" id="ARBA00022475"/>
    </source>
</evidence>
<feature type="transmembrane region" description="Helical" evidence="7">
    <location>
        <begin position="69"/>
        <end position="87"/>
    </location>
</feature>
<evidence type="ECO:0000256" key="7">
    <source>
        <dbReference type="SAM" id="Phobius"/>
    </source>
</evidence>
<dbReference type="GO" id="GO:0005886">
    <property type="term" value="C:plasma membrane"/>
    <property type="evidence" value="ECO:0007669"/>
    <property type="project" value="UniProtKB-SubCell"/>
</dbReference>
<evidence type="ECO:0000256" key="1">
    <source>
        <dbReference type="ARBA" id="ARBA00004651"/>
    </source>
</evidence>
<keyword evidence="4 7" id="KW-1133">Transmembrane helix</keyword>
<organism evidence="9 10">
    <name type="scientific">Photobacterium angustum</name>
    <dbReference type="NCBI Taxonomy" id="661"/>
    <lineage>
        <taxon>Bacteria</taxon>
        <taxon>Pseudomonadati</taxon>
        <taxon>Pseudomonadota</taxon>
        <taxon>Gammaproteobacteria</taxon>
        <taxon>Vibrionales</taxon>
        <taxon>Vibrionaceae</taxon>
        <taxon>Photobacterium</taxon>
    </lineage>
</organism>
<gene>
    <name evidence="9" type="ORF">BTO08_06585</name>
</gene>
<protein>
    <submittedName>
        <fullName evidence="9">FUSC family protein</fullName>
    </submittedName>
</protein>
<dbReference type="OrthoDB" id="128040at2"/>
<evidence type="ECO:0000313" key="9">
    <source>
        <dbReference type="EMBL" id="PQJ67092.1"/>
    </source>
</evidence>
<name>A0A2S7VYB0_PHOAN</name>
<keyword evidence="5 7" id="KW-0472">Membrane</keyword>
<evidence type="ECO:0000256" key="5">
    <source>
        <dbReference type="ARBA" id="ARBA00023136"/>
    </source>
</evidence>
<evidence type="ECO:0000259" key="8">
    <source>
        <dbReference type="Pfam" id="PF13515"/>
    </source>
</evidence>
<evidence type="ECO:0000313" key="10">
    <source>
        <dbReference type="Proteomes" id="UP000238730"/>
    </source>
</evidence>
<evidence type="ECO:0000256" key="6">
    <source>
        <dbReference type="ARBA" id="ARBA00043993"/>
    </source>
</evidence>
<feature type="transmembrane region" description="Helical" evidence="7">
    <location>
        <begin position="418"/>
        <end position="434"/>
    </location>
</feature>
<dbReference type="EMBL" id="MSCJ01000001">
    <property type="protein sequence ID" value="PQJ67092.1"/>
    <property type="molecule type" value="Genomic_DNA"/>
</dbReference>
<feature type="domain" description="Integral membrane bound transporter" evidence="8">
    <location>
        <begin position="358"/>
        <end position="479"/>
    </location>
</feature>
<evidence type="ECO:0000256" key="4">
    <source>
        <dbReference type="ARBA" id="ARBA00022989"/>
    </source>
</evidence>
<feature type="transmembrane region" description="Helical" evidence="7">
    <location>
        <begin position="441"/>
        <end position="457"/>
    </location>
</feature>
<feature type="transmembrane region" description="Helical" evidence="7">
    <location>
        <begin position="36"/>
        <end position="57"/>
    </location>
</feature>
<comment type="subcellular location">
    <subcellularLocation>
        <location evidence="1">Cell membrane</location>
        <topology evidence="1">Multi-pass membrane protein</topology>
    </subcellularLocation>
</comment>
<dbReference type="PANTHER" id="PTHR30509:SF9">
    <property type="entry name" value="MULTIDRUG RESISTANCE PROTEIN MDTO"/>
    <property type="match status" value="1"/>
</dbReference>
<keyword evidence="2" id="KW-1003">Cell membrane</keyword>
<comment type="similarity">
    <text evidence="6">Belongs to the YccS/YhfK family.</text>
</comment>
<feature type="transmembrane region" description="Helical" evidence="7">
    <location>
        <begin position="369"/>
        <end position="388"/>
    </location>
</feature>
<feature type="transmembrane region" description="Helical" evidence="7">
    <location>
        <begin position="346"/>
        <end position="363"/>
    </location>
</feature>
<proteinExistence type="inferred from homology"/>